<name>A0A4Q2KA53_9FIRM</name>
<comment type="caution">
    <text evidence="1">The sequence shown here is derived from an EMBL/GenBank/DDBJ whole genome shotgun (WGS) entry which is preliminary data.</text>
</comment>
<dbReference type="RefSeq" id="WP_129226522.1">
    <property type="nucleotide sequence ID" value="NZ_SDOZ01000003.1"/>
</dbReference>
<dbReference type="Proteomes" id="UP000291269">
    <property type="component" value="Unassembled WGS sequence"/>
</dbReference>
<organism evidence="1 2">
    <name type="scientific">Candidatus Borkfalkia ceftriaxoniphila</name>
    <dbReference type="NCBI Taxonomy" id="2508949"/>
    <lineage>
        <taxon>Bacteria</taxon>
        <taxon>Bacillati</taxon>
        <taxon>Bacillota</taxon>
        <taxon>Clostridia</taxon>
        <taxon>Christensenellales</taxon>
        <taxon>Christensenellaceae</taxon>
        <taxon>Candidatus Borkfalkia</taxon>
    </lineage>
</organism>
<evidence type="ECO:0000313" key="1">
    <source>
        <dbReference type="EMBL" id="RXZ58227.1"/>
    </source>
</evidence>
<evidence type="ECO:0000313" key="2">
    <source>
        <dbReference type="Proteomes" id="UP000291269"/>
    </source>
</evidence>
<dbReference type="EMBL" id="SDOZ01000003">
    <property type="protein sequence ID" value="RXZ58227.1"/>
    <property type="molecule type" value="Genomic_DNA"/>
</dbReference>
<proteinExistence type="predicted"/>
<dbReference type="AlphaFoldDB" id="A0A4Q2KA53"/>
<protein>
    <submittedName>
        <fullName evidence="1">Uncharacterized protein</fullName>
    </submittedName>
</protein>
<keyword evidence="2" id="KW-1185">Reference proteome</keyword>
<sequence length="60" mass="6860">MFERNSEKHVCRICGAAVQKDKKICECCEESFALCDLDNLLNTKTAEPNGENRRQTLLKN</sequence>
<accession>A0A4Q2KA53</accession>
<gene>
    <name evidence="1" type="ORF">ESZ91_09210</name>
</gene>
<reference evidence="1 2" key="1">
    <citation type="journal article" date="2019" name="Gut">
        <title>Antibiotics-induced monodominance of a novel gut bacterial order.</title>
        <authorList>
            <person name="Hildebrand F."/>
            <person name="Moitinho-Silva L."/>
            <person name="Blasche S."/>
            <person name="Jahn M.T."/>
            <person name="Gossmann T.I."/>
            <person name="Heuerta-Cepas J."/>
            <person name="Hercog R."/>
            <person name="Luetge M."/>
            <person name="Bahram M."/>
            <person name="Pryszlak A."/>
            <person name="Alves R.J."/>
            <person name="Waszak S.M."/>
            <person name="Zhu A."/>
            <person name="Ye L."/>
            <person name="Costea P.I."/>
            <person name="Aalvink S."/>
            <person name="Belzer C."/>
            <person name="Forslund S.K."/>
            <person name="Sunagawa S."/>
            <person name="Hentschel U."/>
            <person name="Merten C."/>
            <person name="Patil K.R."/>
            <person name="Benes V."/>
            <person name="Bork P."/>
        </authorList>
    </citation>
    <scope>NUCLEOTIDE SEQUENCE [LARGE SCALE GENOMIC DNA]</scope>
    <source>
        <strain evidence="1 2">HDS1380</strain>
    </source>
</reference>